<comment type="caution">
    <text evidence="5">The sequence shown here is derived from an EMBL/GenBank/DDBJ whole genome shotgun (WGS) entry which is preliminary data.</text>
</comment>
<proteinExistence type="predicted"/>
<keyword evidence="2" id="KW-0560">Oxidoreductase</keyword>
<dbReference type="InterPro" id="IPR001017">
    <property type="entry name" value="DH_E1"/>
</dbReference>
<dbReference type="Gene3D" id="3.40.50.970">
    <property type="match status" value="1"/>
</dbReference>
<reference evidence="5 6" key="1">
    <citation type="journal article" date="2019" name="Int. J. Syst. Evol. Microbiol.">
        <title>The Global Catalogue of Microorganisms (GCM) 10K type strain sequencing project: providing services to taxonomists for standard genome sequencing and annotation.</title>
        <authorList>
            <consortium name="The Broad Institute Genomics Platform"/>
            <consortium name="The Broad Institute Genome Sequencing Center for Infectious Disease"/>
            <person name="Wu L."/>
            <person name="Ma J."/>
        </authorList>
    </citation>
    <scope>NUCLEOTIDE SEQUENCE [LARGE SCALE GENOMIC DNA]</scope>
    <source>
        <strain evidence="5 6">JCM 11117</strain>
    </source>
</reference>
<accession>A0ABN1N8R5</accession>
<dbReference type="SUPFAM" id="SSF52518">
    <property type="entry name" value="Thiamin diphosphate-binding fold (THDP-binding)"/>
    <property type="match status" value="1"/>
</dbReference>
<organism evidence="5 6">
    <name type="scientific">Pseudonocardia zijingensis</name>
    <dbReference type="NCBI Taxonomy" id="153376"/>
    <lineage>
        <taxon>Bacteria</taxon>
        <taxon>Bacillati</taxon>
        <taxon>Actinomycetota</taxon>
        <taxon>Actinomycetes</taxon>
        <taxon>Pseudonocardiales</taxon>
        <taxon>Pseudonocardiaceae</taxon>
        <taxon>Pseudonocardia</taxon>
    </lineage>
</organism>
<dbReference type="InterPro" id="IPR029061">
    <property type="entry name" value="THDP-binding"/>
</dbReference>
<gene>
    <name evidence="5" type="ORF">GCM10009559_58340</name>
</gene>
<keyword evidence="6" id="KW-1185">Reference proteome</keyword>
<evidence type="ECO:0000313" key="6">
    <source>
        <dbReference type="Proteomes" id="UP001499967"/>
    </source>
</evidence>
<name>A0ABN1N8R5_9PSEU</name>
<comment type="cofactor">
    <cofactor evidence="1">
        <name>thiamine diphosphate</name>
        <dbReference type="ChEBI" id="CHEBI:58937"/>
    </cofactor>
</comment>
<feature type="domain" description="Dehydrogenase E1 component" evidence="4">
    <location>
        <begin position="14"/>
        <end position="309"/>
    </location>
</feature>
<protein>
    <submittedName>
        <fullName evidence="5">Thiamine pyrophosphate-dependent dehydrogenase E1 component subunit alpha</fullName>
    </submittedName>
</protein>
<dbReference type="PANTHER" id="PTHR11516">
    <property type="entry name" value="PYRUVATE DEHYDROGENASE E1 COMPONENT, ALPHA SUBUNIT BACTERIAL AND ORGANELLAR"/>
    <property type="match status" value="1"/>
</dbReference>
<sequence length="318" mass="32720">MKSTTELADHLRVMHRIRFTEEAITALRAAGDVVGSVHLCNGQEAVYAGAVAALDLSVDAVFPTYRGHGWALACGVAPRAVLAELLGRAGGISGGRGGSAYFTAPDHGMFGENSIVGAGAPIACGAALAAAYDGSGRVALAAFGEGAMNQGAVHEALNLAAARSLPVLFLVENNGYSELTPTDTMVRNDQLFRRAAGYGMPGARVDGNDPVAVADAVGRAAERARAGRGPVLLEAMTQRIVGHYIGDAQQYRPAGELDAALAAEPIRRAEEALRAGGVAEAELDALRAAVRAEIDTAVAEALAEPLADPTTVLEHLYA</sequence>
<dbReference type="Pfam" id="PF00676">
    <property type="entry name" value="E1_dh"/>
    <property type="match status" value="1"/>
</dbReference>
<evidence type="ECO:0000256" key="1">
    <source>
        <dbReference type="ARBA" id="ARBA00001964"/>
    </source>
</evidence>
<evidence type="ECO:0000313" key="5">
    <source>
        <dbReference type="EMBL" id="GAA0897536.1"/>
    </source>
</evidence>
<dbReference type="Proteomes" id="UP001499967">
    <property type="component" value="Unassembled WGS sequence"/>
</dbReference>
<dbReference type="PANTHER" id="PTHR11516:SF60">
    <property type="entry name" value="PYRUVATE DEHYDROGENASE E1 COMPONENT SUBUNIT ALPHA"/>
    <property type="match status" value="1"/>
</dbReference>
<evidence type="ECO:0000256" key="3">
    <source>
        <dbReference type="ARBA" id="ARBA00023052"/>
    </source>
</evidence>
<dbReference type="CDD" id="cd02000">
    <property type="entry name" value="TPP_E1_PDC_ADC_BCADC"/>
    <property type="match status" value="1"/>
</dbReference>
<keyword evidence="3" id="KW-0786">Thiamine pyrophosphate</keyword>
<dbReference type="EMBL" id="BAAAHP010000184">
    <property type="protein sequence ID" value="GAA0897536.1"/>
    <property type="molecule type" value="Genomic_DNA"/>
</dbReference>
<dbReference type="RefSeq" id="WP_343944845.1">
    <property type="nucleotide sequence ID" value="NZ_BAAAHP010000184.1"/>
</dbReference>
<dbReference type="InterPro" id="IPR050642">
    <property type="entry name" value="PDH_E1_Alpha_Subunit"/>
</dbReference>
<evidence type="ECO:0000259" key="4">
    <source>
        <dbReference type="Pfam" id="PF00676"/>
    </source>
</evidence>
<evidence type="ECO:0000256" key="2">
    <source>
        <dbReference type="ARBA" id="ARBA00023002"/>
    </source>
</evidence>